<evidence type="ECO:0000313" key="4">
    <source>
        <dbReference type="Proteomes" id="UP001497623"/>
    </source>
</evidence>
<comment type="caution">
    <text evidence="3">The sequence shown here is derived from an EMBL/GenBank/DDBJ whole genome shotgun (WGS) entry which is preliminary data.</text>
</comment>
<protein>
    <submittedName>
        <fullName evidence="3">Uncharacterized protein</fullName>
    </submittedName>
</protein>
<proteinExistence type="predicted"/>
<feature type="region of interest" description="Disordered" evidence="1">
    <location>
        <begin position="1"/>
        <end position="22"/>
    </location>
</feature>
<evidence type="ECO:0000256" key="1">
    <source>
        <dbReference type="SAM" id="MobiDB-lite"/>
    </source>
</evidence>
<keyword evidence="2" id="KW-1133">Transmembrane helix</keyword>
<keyword evidence="4" id="KW-1185">Reference proteome</keyword>
<organism evidence="3 4">
    <name type="scientific">Meganyctiphanes norvegica</name>
    <name type="common">Northern krill</name>
    <name type="synonym">Thysanopoda norvegica</name>
    <dbReference type="NCBI Taxonomy" id="48144"/>
    <lineage>
        <taxon>Eukaryota</taxon>
        <taxon>Metazoa</taxon>
        <taxon>Ecdysozoa</taxon>
        <taxon>Arthropoda</taxon>
        <taxon>Crustacea</taxon>
        <taxon>Multicrustacea</taxon>
        <taxon>Malacostraca</taxon>
        <taxon>Eumalacostraca</taxon>
        <taxon>Eucarida</taxon>
        <taxon>Euphausiacea</taxon>
        <taxon>Euphausiidae</taxon>
        <taxon>Meganyctiphanes</taxon>
    </lineage>
</organism>
<evidence type="ECO:0000256" key="2">
    <source>
        <dbReference type="SAM" id="Phobius"/>
    </source>
</evidence>
<feature type="transmembrane region" description="Helical" evidence="2">
    <location>
        <begin position="49"/>
        <end position="66"/>
    </location>
</feature>
<accession>A0AAV2SXH7</accession>
<reference evidence="3 4" key="1">
    <citation type="submission" date="2024-05" db="EMBL/GenBank/DDBJ databases">
        <authorList>
            <person name="Wallberg A."/>
        </authorList>
    </citation>
    <scope>NUCLEOTIDE SEQUENCE [LARGE SCALE GENOMIC DNA]</scope>
</reference>
<keyword evidence="2" id="KW-0472">Membrane</keyword>
<sequence length="100" mass="11671">MVWHGFRHLKTPKKKKKKKKKKKLAISADLETRLDSLACQIILPWGSQVNFWGTVGLLTWFLTSVTPKKNRRKLQNFTILTEFENRLDLPGTKLPPLMIK</sequence>
<evidence type="ECO:0000313" key="3">
    <source>
        <dbReference type="EMBL" id="CAL4249567.1"/>
    </source>
</evidence>
<keyword evidence="2" id="KW-0812">Transmembrane</keyword>
<name>A0AAV2SXH7_MEGNR</name>
<dbReference type="Proteomes" id="UP001497623">
    <property type="component" value="Unassembled WGS sequence"/>
</dbReference>
<dbReference type="AlphaFoldDB" id="A0AAV2SXH7"/>
<dbReference type="EMBL" id="CAXKWB010158366">
    <property type="protein sequence ID" value="CAL4249567.1"/>
    <property type="molecule type" value="Genomic_DNA"/>
</dbReference>
<gene>
    <name evidence="3" type="ORF">MNOR_LOCUS41563</name>
</gene>